<reference evidence="10" key="1">
    <citation type="journal article" date="2019" name="Int. J. Syst. Evol. Microbiol.">
        <title>The Global Catalogue of Microorganisms (GCM) 10K type strain sequencing project: providing services to taxonomists for standard genome sequencing and annotation.</title>
        <authorList>
            <consortium name="The Broad Institute Genomics Platform"/>
            <consortium name="The Broad Institute Genome Sequencing Center for Infectious Disease"/>
            <person name="Wu L."/>
            <person name="Ma J."/>
        </authorList>
    </citation>
    <scope>NUCLEOTIDE SEQUENCE [LARGE SCALE GENOMIC DNA]</scope>
    <source>
        <strain evidence="10">PCU 280</strain>
    </source>
</reference>
<evidence type="ECO:0000256" key="4">
    <source>
        <dbReference type="ARBA" id="ARBA00022691"/>
    </source>
</evidence>
<evidence type="ECO:0000313" key="9">
    <source>
        <dbReference type="EMBL" id="MFC6331599.1"/>
    </source>
</evidence>
<dbReference type="PROSITE" id="PS00839">
    <property type="entry name" value="SUMT_1"/>
    <property type="match status" value="1"/>
</dbReference>
<dbReference type="Gene3D" id="3.40.50.10090">
    <property type="match status" value="2"/>
</dbReference>
<evidence type="ECO:0000259" key="8">
    <source>
        <dbReference type="Pfam" id="PF02602"/>
    </source>
</evidence>
<keyword evidence="5" id="KW-0627">Porphyrin biosynthesis</keyword>
<dbReference type="NCBIfam" id="TIGR01469">
    <property type="entry name" value="cobA_cysG_Cterm"/>
    <property type="match status" value="1"/>
</dbReference>
<dbReference type="InterPro" id="IPR036108">
    <property type="entry name" value="4pyrrol_syn_uPrphyn_synt_sf"/>
</dbReference>
<dbReference type="NCBIfam" id="NF004790">
    <property type="entry name" value="PRK06136.1"/>
    <property type="match status" value="1"/>
</dbReference>
<dbReference type="SUPFAM" id="SSF69618">
    <property type="entry name" value="HemD-like"/>
    <property type="match status" value="1"/>
</dbReference>
<evidence type="ECO:0000259" key="7">
    <source>
        <dbReference type="Pfam" id="PF00590"/>
    </source>
</evidence>
<dbReference type="CDD" id="cd06578">
    <property type="entry name" value="HemD"/>
    <property type="match status" value="1"/>
</dbReference>
<evidence type="ECO:0000313" key="10">
    <source>
        <dbReference type="Proteomes" id="UP001596233"/>
    </source>
</evidence>
<comment type="caution">
    <text evidence="9">The sequence shown here is derived from an EMBL/GenBank/DDBJ whole genome shotgun (WGS) entry which is preliminary data.</text>
</comment>
<dbReference type="Pfam" id="PF02602">
    <property type="entry name" value="HEM4"/>
    <property type="match status" value="1"/>
</dbReference>
<dbReference type="InterPro" id="IPR006366">
    <property type="entry name" value="CobA/CysG_C"/>
</dbReference>
<dbReference type="PANTHER" id="PTHR45790">
    <property type="entry name" value="SIROHEME SYNTHASE-RELATED"/>
    <property type="match status" value="1"/>
</dbReference>
<dbReference type="EC" id="2.1.1.107" evidence="1"/>
<evidence type="ECO:0000256" key="2">
    <source>
        <dbReference type="ARBA" id="ARBA00022603"/>
    </source>
</evidence>
<keyword evidence="4" id="KW-0949">S-adenosyl-L-methionine</keyword>
<dbReference type="RefSeq" id="WP_379231008.1">
    <property type="nucleotide sequence ID" value="NZ_JBHSTE010000001.1"/>
</dbReference>
<feature type="domain" description="Tetrapyrrole methylase" evidence="7">
    <location>
        <begin position="5"/>
        <end position="217"/>
    </location>
</feature>
<dbReference type="PROSITE" id="PS00840">
    <property type="entry name" value="SUMT_2"/>
    <property type="match status" value="1"/>
</dbReference>
<evidence type="ECO:0000256" key="3">
    <source>
        <dbReference type="ARBA" id="ARBA00022679"/>
    </source>
</evidence>
<dbReference type="Gene3D" id="3.30.950.10">
    <property type="entry name" value="Methyltransferase, Cobalt-precorrin-4 Transmethylase, Domain 2"/>
    <property type="match status" value="1"/>
</dbReference>
<feature type="domain" description="Tetrapyrrole biosynthesis uroporphyrinogen III synthase" evidence="8">
    <location>
        <begin position="267"/>
        <end position="503"/>
    </location>
</feature>
<dbReference type="InterPro" id="IPR003754">
    <property type="entry name" value="4pyrrol_synth_uPrphyn_synth"/>
</dbReference>
<dbReference type="InterPro" id="IPR014776">
    <property type="entry name" value="4pyrrole_Mease_sub2"/>
</dbReference>
<protein>
    <recommendedName>
        <fullName evidence="1">uroporphyrinogen-III C-methyltransferase</fullName>
        <ecNumber evidence="1">2.1.1.107</ecNumber>
    </recommendedName>
</protein>
<gene>
    <name evidence="9" type="primary">cobA</name>
    <name evidence="9" type="ORF">ACFP56_03115</name>
</gene>
<dbReference type="Pfam" id="PF00590">
    <property type="entry name" value="TP_methylase"/>
    <property type="match status" value="1"/>
</dbReference>
<keyword evidence="2 6" id="KW-0489">Methyltransferase</keyword>
<dbReference type="Gene3D" id="3.40.1010.10">
    <property type="entry name" value="Cobalt-precorrin-4 Transmethylase, Domain 1"/>
    <property type="match status" value="1"/>
</dbReference>
<dbReference type="SUPFAM" id="SSF53790">
    <property type="entry name" value="Tetrapyrrole methylase"/>
    <property type="match status" value="1"/>
</dbReference>
<organism evidence="9 10">
    <name type="scientific">Paenibacillus septentrionalis</name>
    <dbReference type="NCBI Taxonomy" id="429342"/>
    <lineage>
        <taxon>Bacteria</taxon>
        <taxon>Bacillati</taxon>
        <taxon>Bacillota</taxon>
        <taxon>Bacilli</taxon>
        <taxon>Bacillales</taxon>
        <taxon>Paenibacillaceae</taxon>
        <taxon>Paenibacillus</taxon>
    </lineage>
</organism>
<dbReference type="InterPro" id="IPR035996">
    <property type="entry name" value="4pyrrol_Methylase_sf"/>
</dbReference>
<sequence>MKMGKVFLVGAGPGDPRLITVRGMQCIKECTAIVYDRLASPRLLRYARPDVKRVYVGKLPDRHTMKQEEINQLLVDLALEGHVVTRLKGGDPTIFGRVGEEAGLLRQHGIQYEIVPGITSAISVPAYAGIPVTHRDHASSLSIITGHESPEKLDRSIYWDKVTNATGTLLFLMGVAKIDYISKQLMQHGRSADTPVALVRWGTTPEQKTLVGTLGTIAELVRVNKFESPAIIIVGDVVKQREELQWYEQMPLFGMRVLVTRARAQASEFAELIETLGGEPCEFPVIEVRKPSEENQLRLISFCLKQAEQYNWLAFTSVNGVEFFYEQLIEHGIDIRRFHRARIAAVGPKTAEALQQRGLTVDLQASRYDAEGLVEALGNVVQPGESVLLPRGDLARSVLPDQLREKGIQADEISVYETIVADQQEPIVIEWLKEKHIHMLTFTSSSTVHNLITVLERSGIENPVELLSQMPIASIGPITSETIRSYGMNVTIEAEEATIESLTAALAGYNASQRMKQEEK</sequence>
<keyword evidence="10" id="KW-1185">Reference proteome</keyword>
<evidence type="ECO:0000256" key="5">
    <source>
        <dbReference type="ARBA" id="ARBA00023244"/>
    </source>
</evidence>
<accession>A0ABW1V2G5</accession>
<dbReference type="InterPro" id="IPR000878">
    <property type="entry name" value="4pyrrol_Mease"/>
</dbReference>
<dbReference type="PANTHER" id="PTHR45790:SF3">
    <property type="entry name" value="S-ADENOSYL-L-METHIONINE-DEPENDENT UROPORPHYRINOGEN III METHYLTRANSFERASE, CHLOROPLASTIC"/>
    <property type="match status" value="1"/>
</dbReference>
<evidence type="ECO:0000256" key="6">
    <source>
        <dbReference type="RuleBase" id="RU003960"/>
    </source>
</evidence>
<dbReference type="InterPro" id="IPR050161">
    <property type="entry name" value="Siro_Cobalamin_biosynth"/>
</dbReference>
<dbReference type="GO" id="GO:0032259">
    <property type="term" value="P:methylation"/>
    <property type="evidence" value="ECO:0007669"/>
    <property type="project" value="UniProtKB-KW"/>
</dbReference>
<proteinExistence type="inferred from homology"/>
<dbReference type="InterPro" id="IPR014777">
    <property type="entry name" value="4pyrrole_Mease_sub1"/>
</dbReference>
<comment type="similarity">
    <text evidence="6">Belongs to the precorrin methyltransferase family.</text>
</comment>
<evidence type="ECO:0000256" key="1">
    <source>
        <dbReference type="ARBA" id="ARBA00012162"/>
    </source>
</evidence>
<dbReference type="Proteomes" id="UP001596233">
    <property type="component" value="Unassembled WGS sequence"/>
</dbReference>
<dbReference type="GO" id="GO:0004851">
    <property type="term" value="F:uroporphyrin-III C-methyltransferase activity"/>
    <property type="evidence" value="ECO:0007669"/>
    <property type="project" value="UniProtKB-EC"/>
</dbReference>
<dbReference type="CDD" id="cd11642">
    <property type="entry name" value="SUMT"/>
    <property type="match status" value="1"/>
</dbReference>
<dbReference type="EMBL" id="JBHSTE010000001">
    <property type="protein sequence ID" value="MFC6331599.1"/>
    <property type="molecule type" value="Genomic_DNA"/>
</dbReference>
<dbReference type="InterPro" id="IPR003043">
    <property type="entry name" value="Uropor_MeTrfase_CS"/>
</dbReference>
<keyword evidence="3 6" id="KW-0808">Transferase</keyword>
<name>A0ABW1V2G5_9BACL</name>